<keyword evidence="2" id="KW-1185">Reference proteome</keyword>
<dbReference type="AlphaFoldDB" id="A0A4C1YCR9"/>
<gene>
    <name evidence="1" type="ORF">EVAR_4648_1</name>
</gene>
<name>A0A4C1YCR9_EUMVA</name>
<dbReference type="EMBL" id="BGZK01001156">
    <property type="protein sequence ID" value="GBP72764.1"/>
    <property type="molecule type" value="Genomic_DNA"/>
</dbReference>
<evidence type="ECO:0000313" key="2">
    <source>
        <dbReference type="Proteomes" id="UP000299102"/>
    </source>
</evidence>
<accession>A0A4C1YCR9</accession>
<proteinExistence type="predicted"/>
<evidence type="ECO:0000313" key="1">
    <source>
        <dbReference type="EMBL" id="GBP72764.1"/>
    </source>
</evidence>
<dbReference type="Proteomes" id="UP000299102">
    <property type="component" value="Unassembled WGS sequence"/>
</dbReference>
<comment type="caution">
    <text evidence="1">The sequence shown here is derived from an EMBL/GenBank/DDBJ whole genome shotgun (WGS) entry which is preliminary data.</text>
</comment>
<protein>
    <submittedName>
        <fullName evidence="1">Uncharacterized protein</fullName>
    </submittedName>
</protein>
<organism evidence="1 2">
    <name type="scientific">Eumeta variegata</name>
    <name type="common">Bagworm moth</name>
    <name type="synonym">Eumeta japonica</name>
    <dbReference type="NCBI Taxonomy" id="151549"/>
    <lineage>
        <taxon>Eukaryota</taxon>
        <taxon>Metazoa</taxon>
        <taxon>Ecdysozoa</taxon>
        <taxon>Arthropoda</taxon>
        <taxon>Hexapoda</taxon>
        <taxon>Insecta</taxon>
        <taxon>Pterygota</taxon>
        <taxon>Neoptera</taxon>
        <taxon>Endopterygota</taxon>
        <taxon>Lepidoptera</taxon>
        <taxon>Glossata</taxon>
        <taxon>Ditrysia</taxon>
        <taxon>Tineoidea</taxon>
        <taxon>Psychidae</taxon>
        <taxon>Oiketicinae</taxon>
        <taxon>Eumeta</taxon>
    </lineage>
</organism>
<sequence>MAGGGRGARHRHTRARSADGVIDSCGPAAGALGGVHLAYRFMADVSKALVSRLTFHAKQSDPRHRIDIGQTSSFHSGAALTAAIHLSVSRRARRARGDKSSAPRELPDFTQIDLQPESSEANKTFLYVSALKLYRKPNERATERARSSFMDLVILQRVVPLIRLGAPRAAPASTVRH</sequence>
<reference evidence="1 2" key="1">
    <citation type="journal article" date="2019" name="Commun. Biol.">
        <title>The bagworm genome reveals a unique fibroin gene that provides high tensile strength.</title>
        <authorList>
            <person name="Kono N."/>
            <person name="Nakamura H."/>
            <person name="Ohtoshi R."/>
            <person name="Tomita M."/>
            <person name="Numata K."/>
            <person name="Arakawa K."/>
        </authorList>
    </citation>
    <scope>NUCLEOTIDE SEQUENCE [LARGE SCALE GENOMIC DNA]</scope>
</reference>